<evidence type="ECO:0000256" key="13">
    <source>
        <dbReference type="HAMAP-Rule" id="MF_01694"/>
    </source>
</evidence>
<dbReference type="InterPro" id="IPR006638">
    <property type="entry name" value="Elp3/MiaA/NifB-like_rSAM"/>
</dbReference>
<feature type="domain" description="Radical SAM core" evidence="14">
    <location>
        <begin position="56"/>
        <end position="283"/>
    </location>
</feature>
<dbReference type="InterPro" id="IPR010722">
    <property type="entry name" value="BATS_dom"/>
</dbReference>
<comment type="cofactor">
    <cofactor evidence="13">
        <name>[4Fe-4S] cluster</name>
        <dbReference type="ChEBI" id="CHEBI:49883"/>
    </cofactor>
    <text evidence="13">Binds 1 [4Fe-4S] cluster. The cluster is coordinated with 3 cysteines and an exchangeable S-adenosyl-L-methionine.</text>
</comment>
<keyword evidence="16" id="KW-1185">Reference proteome</keyword>
<feature type="binding site" evidence="13">
    <location>
        <position position="146"/>
    </location>
    <ligand>
        <name>[2Fe-2S] cluster</name>
        <dbReference type="ChEBI" id="CHEBI:190135"/>
    </ligand>
</feature>
<comment type="catalytic activity">
    <reaction evidence="12 13">
        <text>(4R,5S)-dethiobiotin + (sulfur carrier)-SH + 2 reduced [2Fe-2S]-[ferredoxin] + 2 S-adenosyl-L-methionine = (sulfur carrier)-H + biotin + 2 5'-deoxyadenosine + 2 L-methionine + 2 oxidized [2Fe-2S]-[ferredoxin]</text>
        <dbReference type="Rhea" id="RHEA:22060"/>
        <dbReference type="Rhea" id="RHEA-COMP:10000"/>
        <dbReference type="Rhea" id="RHEA-COMP:10001"/>
        <dbReference type="Rhea" id="RHEA-COMP:14737"/>
        <dbReference type="Rhea" id="RHEA-COMP:14739"/>
        <dbReference type="ChEBI" id="CHEBI:17319"/>
        <dbReference type="ChEBI" id="CHEBI:29917"/>
        <dbReference type="ChEBI" id="CHEBI:33737"/>
        <dbReference type="ChEBI" id="CHEBI:33738"/>
        <dbReference type="ChEBI" id="CHEBI:57586"/>
        <dbReference type="ChEBI" id="CHEBI:57844"/>
        <dbReference type="ChEBI" id="CHEBI:59789"/>
        <dbReference type="ChEBI" id="CHEBI:64428"/>
        <dbReference type="ChEBI" id="CHEBI:149473"/>
        <dbReference type="EC" id="2.8.1.6"/>
    </reaction>
</comment>
<dbReference type="PROSITE" id="PS51918">
    <property type="entry name" value="RADICAL_SAM"/>
    <property type="match status" value="1"/>
</dbReference>
<evidence type="ECO:0000313" key="16">
    <source>
        <dbReference type="Proteomes" id="UP001238603"/>
    </source>
</evidence>
<dbReference type="Proteomes" id="UP001238603">
    <property type="component" value="Unassembled WGS sequence"/>
</dbReference>
<dbReference type="SMART" id="SM00876">
    <property type="entry name" value="BATS"/>
    <property type="match status" value="1"/>
</dbReference>
<dbReference type="EMBL" id="JASVDS010000002">
    <property type="protein sequence ID" value="MDL5031512.1"/>
    <property type="molecule type" value="Genomic_DNA"/>
</dbReference>
<gene>
    <name evidence="13 15" type="primary">bioB</name>
    <name evidence="15" type="ORF">QRD43_06285</name>
</gene>
<dbReference type="Pfam" id="PF06968">
    <property type="entry name" value="BATS"/>
    <property type="match status" value="1"/>
</dbReference>
<dbReference type="HAMAP" id="MF_01694">
    <property type="entry name" value="BioB"/>
    <property type="match status" value="1"/>
</dbReference>
<comment type="similarity">
    <text evidence="2 13">Belongs to the radical SAM superfamily. Biotin synthase family.</text>
</comment>
<evidence type="ECO:0000256" key="1">
    <source>
        <dbReference type="ARBA" id="ARBA00004942"/>
    </source>
</evidence>
<evidence type="ECO:0000256" key="11">
    <source>
        <dbReference type="ARBA" id="ARBA00023014"/>
    </source>
</evidence>
<evidence type="ECO:0000259" key="14">
    <source>
        <dbReference type="PROSITE" id="PS51918"/>
    </source>
</evidence>
<protein>
    <recommendedName>
        <fullName evidence="3 13">Biotin synthase</fullName>
        <ecNumber evidence="3 13">2.8.1.6</ecNumber>
    </recommendedName>
</protein>
<evidence type="ECO:0000256" key="9">
    <source>
        <dbReference type="ARBA" id="ARBA00022756"/>
    </source>
</evidence>
<dbReference type="SMART" id="SM00729">
    <property type="entry name" value="Elp3"/>
    <property type="match status" value="1"/>
</dbReference>
<name>A0ABT7LGW3_9BURK</name>
<dbReference type="RefSeq" id="WP_285981641.1">
    <property type="nucleotide sequence ID" value="NZ_JASVDS010000002.1"/>
</dbReference>
<dbReference type="SUPFAM" id="SSF102114">
    <property type="entry name" value="Radical SAM enzymes"/>
    <property type="match status" value="1"/>
</dbReference>
<keyword evidence="8 13" id="KW-0479">Metal-binding</keyword>
<dbReference type="SFLD" id="SFLDG01278">
    <property type="entry name" value="biotin_synthase_like"/>
    <property type="match status" value="1"/>
</dbReference>
<feature type="binding site" evidence="13">
    <location>
        <position position="278"/>
    </location>
    <ligand>
        <name>[2Fe-2S] cluster</name>
        <dbReference type="ChEBI" id="CHEBI:190135"/>
    </ligand>
</feature>
<keyword evidence="5 13" id="KW-0808">Transferase</keyword>
<comment type="caution">
    <text evidence="15">The sequence shown here is derived from an EMBL/GenBank/DDBJ whole genome shotgun (WGS) entry which is preliminary data.</text>
</comment>
<feature type="binding site" evidence="13">
    <location>
        <position position="71"/>
    </location>
    <ligand>
        <name>[4Fe-4S] cluster</name>
        <dbReference type="ChEBI" id="CHEBI:49883"/>
        <note>4Fe-4S-S-AdoMet</note>
    </ligand>
</feature>
<keyword evidence="6 13" id="KW-0949">S-adenosyl-L-methionine</keyword>
<accession>A0ABT7LGW3</accession>
<keyword evidence="10 13" id="KW-0408">Iron</keyword>
<evidence type="ECO:0000256" key="2">
    <source>
        <dbReference type="ARBA" id="ARBA00010765"/>
    </source>
</evidence>
<evidence type="ECO:0000256" key="4">
    <source>
        <dbReference type="ARBA" id="ARBA00022485"/>
    </source>
</evidence>
<evidence type="ECO:0000256" key="6">
    <source>
        <dbReference type="ARBA" id="ARBA00022691"/>
    </source>
</evidence>
<comment type="function">
    <text evidence="13">Catalyzes the conversion of dethiobiotin (DTB) to biotin by the insertion of a sulfur atom into dethiobiotin via a radical-based mechanism.</text>
</comment>
<dbReference type="InterPro" id="IPR007197">
    <property type="entry name" value="rSAM"/>
</dbReference>
<keyword evidence="9 13" id="KW-0093">Biotin biosynthesis</keyword>
<dbReference type="Pfam" id="PF04055">
    <property type="entry name" value="Radical_SAM"/>
    <property type="match status" value="1"/>
</dbReference>
<dbReference type="SFLD" id="SFLDF00272">
    <property type="entry name" value="biotin_synthase"/>
    <property type="match status" value="1"/>
</dbReference>
<feature type="binding site" evidence="13">
    <location>
        <position position="75"/>
    </location>
    <ligand>
        <name>[4Fe-4S] cluster</name>
        <dbReference type="ChEBI" id="CHEBI:49883"/>
        <note>4Fe-4S-S-AdoMet</note>
    </ligand>
</feature>
<dbReference type="GO" id="GO:0004076">
    <property type="term" value="F:biotin synthase activity"/>
    <property type="evidence" value="ECO:0007669"/>
    <property type="project" value="UniProtKB-EC"/>
</dbReference>
<evidence type="ECO:0000313" key="15">
    <source>
        <dbReference type="EMBL" id="MDL5031512.1"/>
    </source>
</evidence>
<dbReference type="SFLD" id="SFLDS00029">
    <property type="entry name" value="Radical_SAM"/>
    <property type="match status" value="1"/>
</dbReference>
<dbReference type="PANTHER" id="PTHR22976:SF2">
    <property type="entry name" value="BIOTIN SYNTHASE, MITOCHONDRIAL"/>
    <property type="match status" value="1"/>
</dbReference>
<dbReference type="InterPro" id="IPR013785">
    <property type="entry name" value="Aldolase_TIM"/>
</dbReference>
<dbReference type="InterPro" id="IPR058240">
    <property type="entry name" value="rSAM_sf"/>
</dbReference>
<feature type="binding site" evidence="13">
    <location>
        <position position="206"/>
    </location>
    <ligand>
        <name>[2Fe-2S] cluster</name>
        <dbReference type="ChEBI" id="CHEBI:190135"/>
    </ligand>
</feature>
<dbReference type="NCBIfam" id="TIGR00433">
    <property type="entry name" value="bioB"/>
    <property type="match status" value="1"/>
</dbReference>
<proteinExistence type="inferred from homology"/>
<sequence length="366" mass="39979">MKQTTNQVQTLTPTTDAERRNAKAWTVNEVAELFELPFNDLLFRAQQVHREHFDANAIQLSTLLSIKTGGCEEDCAYCPQSAHFDTGLKAEKLIPLQEVMEAARAAKANGATRFCMGAAWRSPKERHIEAIGEMISEVKALGLETCLTAGMLADGQAEKLKDAGLDYYNHNLDTSPEFYGQIITTRTYQDRLDTLDRVRAQGLKVCSGGIVGLGETRRERAGLLVQLANLNPYPESVPINNLVQVEGTPLSGTAQLDPFEFVRTIAVARIIMPRAMVRLSAGREEMPESLQALCFLAGANSMFYGDKLLTTSNPQAEKDRALLDRLGMHCATEAELSDGHGKEAKIRLNAVEPAPVGTLRGCSAAA</sequence>
<comment type="subunit">
    <text evidence="13">Homodimer.</text>
</comment>
<comment type="cofactor">
    <cofactor evidence="13">
        <name>[2Fe-2S] cluster</name>
        <dbReference type="ChEBI" id="CHEBI:190135"/>
    </cofactor>
    <text evidence="13">Binds 1 [2Fe-2S] cluster. The cluster is coordinated with 3 cysteines and 1 arginine.</text>
</comment>
<dbReference type="CDD" id="cd01335">
    <property type="entry name" value="Radical_SAM"/>
    <property type="match status" value="1"/>
</dbReference>
<comment type="pathway">
    <text evidence="1 13">Cofactor biosynthesis; biotin biosynthesis; biotin from 7,8-diaminononanoate: step 2/2.</text>
</comment>
<evidence type="ECO:0000256" key="8">
    <source>
        <dbReference type="ARBA" id="ARBA00022723"/>
    </source>
</evidence>
<dbReference type="InterPro" id="IPR002684">
    <property type="entry name" value="Biotin_synth/BioAB"/>
</dbReference>
<dbReference type="SFLD" id="SFLDG01060">
    <property type="entry name" value="BATS_domain_containing"/>
    <property type="match status" value="1"/>
</dbReference>
<dbReference type="PIRSF" id="PIRSF001619">
    <property type="entry name" value="Biotin_synth"/>
    <property type="match status" value="1"/>
</dbReference>
<dbReference type="Gene3D" id="3.20.20.70">
    <property type="entry name" value="Aldolase class I"/>
    <property type="match status" value="1"/>
</dbReference>
<keyword evidence="4 13" id="KW-0004">4Fe-4S</keyword>
<evidence type="ECO:0000256" key="3">
    <source>
        <dbReference type="ARBA" id="ARBA00012236"/>
    </source>
</evidence>
<keyword evidence="11 13" id="KW-0411">Iron-sulfur</keyword>
<evidence type="ECO:0000256" key="7">
    <source>
        <dbReference type="ARBA" id="ARBA00022714"/>
    </source>
</evidence>
<keyword evidence="7 13" id="KW-0001">2Fe-2S</keyword>
<feature type="binding site" evidence="13">
    <location>
        <position position="78"/>
    </location>
    <ligand>
        <name>[4Fe-4S] cluster</name>
        <dbReference type="ChEBI" id="CHEBI:49883"/>
        <note>4Fe-4S-S-AdoMet</note>
    </ligand>
</feature>
<evidence type="ECO:0000256" key="5">
    <source>
        <dbReference type="ARBA" id="ARBA00022679"/>
    </source>
</evidence>
<feature type="binding site" evidence="13">
    <location>
        <position position="115"/>
    </location>
    <ligand>
        <name>[2Fe-2S] cluster</name>
        <dbReference type="ChEBI" id="CHEBI:190135"/>
    </ligand>
</feature>
<dbReference type="PANTHER" id="PTHR22976">
    <property type="entry name" value="BIOTIN SYNTHASE"/>
    <property type="match status" value="1"/>
</dbReference>
<evidence type="ECO:0000256" key="12">
    <source>
        <dbReference type="ARBA" id="ARBA00051157"/>
    </source>
</evidence>
<dbReference type="EC" id="2.8.1.6" evidence="3 13"/>
<dbReference type="InterPro" id="IPR024177">
    <property type="entry name" value="Biotin_synthase"/>
</dbReference>
<evidence type="ECO:0000256" key="10">
    <source>
        <dbReference type="ARBA" id="ARBA00023004"/>
    </source>
</evidence>
<reference evidence="15 16" key="1">
    <citation type="submission" date="2023-06" db="EMBL/GenBank/DDBJ databases">
        <title>Pelomonas sp. APW6 16S ribosomal RNA gene genome sequencing and assembly.</title>
        <authorList>
            <person name="Woo H."/>
        </authorList>
    </citation>
    <scope>NUCLEOTIDE SEQUENCE [LARGE SCALE GENOMIC DNA]</scope>
    <source>
        <strain evidence="15 16">APW6</strain>
    </source>
</reference>
<organism evidence="15 16">
    <name type="scientific">Roseateles subflavus</name>
    <dbReference type="NCBI Taxonomy" id="3053353"/>
    <lineage>
        <taxon>Bacteria</taxon>
        <taxon>Pseudomonadati</taxon>
        <taxon>Pseudomonadota</taxon>
        <taxon>Betaproteobacteria</taxon>
        <taxon>Burkholderiales</taxon>
        <taxon>Sphaerotilaceae</taxon>
        <taxon>Roseateles</taxon>
    </lineage>
</organism>